<dbReference type="PANTHER" id="PTHR10039">
    <property type="entry name" value="AMELOGENIN"/>
    <property type="match status" value="1"/>
</dbReference>
<evidence type="ECO:0000256" key="2">
    <source>
        <dbReference type="SAM" id="Phobius"/>
    </source>
</evidence>
<sequence length="860" mass="96757">MSRQFSEFRSINIYGGTGGGGGQGGRQGGHGGDGYGATLHLDGTIIREFNNIGHDFIQKIYYTAAAGAQIIWQEIAGVKASYNSDSQFSRGDCLPGTRESLLSDINKWITSDRGSPPVCWVSGPAGVGKSAVALTVAKACAKDNGLAASFFFCRSDPRRNNPSFLMLSIAHGLLTLMPPLRPLIEQRISHDPSVMEALLEDQFRELIVGPLQQGKLDGHLMPWVDRKHPCLIIIDGLDECSDPTTQRRIISTFISPYQQYPDFPLRLLICSRSESWIQDAFDLPEARSFIHHITLSDLYLPDEDIEKYFVHAFQSIRANPKYSQVKFPATWPSEDDLKRLVMNASGQFSYATTVTQFVKTGDSYPIDQLRSILENSSNVNDPFRQSFFAQIDQVYCQIISSGLSNISDGTKLLSIFSAILLLPNHGPTSPEFIELLLGLPCGSVAIALETMHSVFEVRGRGDAIRVHQNSFASYLSDESRSREFHINNTEYRNKLALQWLRVLAKQCKPPVQRFNPSEAIVFANWAEFCSTVEQPSKELLQELGSLDLLNLLNAVARNPTIQSTSFWSAQKSRRHWPLIFRSFKIVTSWLQREGISTDHRFADVQRSFRAQFSPDEIAQRDLESWVALNHTECMWECSFTKHVDDSVADLLKGVQGGSLSTPPTTPVSSMDIDIYATCFQIVDRLGCDLHVLAERTRTSRPLISETSEMEGIISNLLDSKLLEQCGPQPELFSTFHTISEDVKMLLEKMHIQPSYNLAGRRNNLMSWCDSLPQEYADHKVFLRNDILSLLEKDEHLSSFLDRRSLFLFVILCFLFLCLDWYFALGIILKPEPMCNVRIDSVITRILPLRACDTGTFTSAR</sequence>
<dbReference type="OrthoDB" id="3014077at2759"/>
<dbReference type="AlphaFoldDB" id="A0A8H7D706"/>
<evidence type="ECO:0000256" key="1">
    <source>
        <dbReference type="ARBA" id="ARBA00022737"/>
    </source>
</evidence>
<dbReference type="EMBL" id="JACAZH010000007">
    <property type="protein sequence ID" value="KAF7363730.1"/>
    <property type="molecule type" value="Genomic_DNA"/>
</dbReference>
<dbReference type="InterPro" id="IPR056884">
    <property type="entry name" value="NPHP3-like_N"/>
</dbReference>
<evidence type="ECO:0000259" key="3">
    <source>
        <dbReference type="Pfam" id="PF24883"/>
    </source>
</evidence>
<dbReference type="Gene3D" id="3.40.50.300">
    <property type="entry name" value="P-loop containing nucleotide triphosphate hydrolases"/>
    <property type="match status" value="1"/>
</dbReference>
<dbReference type="Proteomes" id="UP000623467">
    <property type="component" value="Unassembled WGS sequence"/>
</dbReference>
<accession>A0A8H7D706</accession>
<organism evidence="4 5">
    <name type="scientific">Mycena sanguinolenta</name>
    <dbReference type="NCBI Taxonomy" id="230812"/>
    <lineage>
        <taxon>Eukaryota</taxon>
        <taxon>Fungi</taxon>
        <taxon>Dikarya</taxon>
        <taxon>Basidiomycota</taxon>
        <taxon>Agaricomycotina</taxon>
        <taxon>Agaricomycetes</taxon>
        <taxon>Agaricomycetidae</taxon>
        <taxon>Agaricales</taxon>
        <taxon>Marasmiineae</taxon>
        <taxon>Mycenaceae</taxon>
        <taxon>Mycena</taxon>
    </lineage>
</organism>
<evidence type="ECO:0000313" key="4">
    <source>
        <dbReference type="EMBL" id="KAF7363730.1"/>
    </source>
</evidence>
<proteinExistence type="predicted"/>
<dbReference type="SUPFAM" id="SSF52540">
    <property type="entry name" value="P-loop containing nucleoside triphosphate hydrolases"/>
    <property type="match status" value="1"/>
</dbReference>
<dbReference type="PANTHER" id="PTHR10039:SF16">
    <property type="entry name" value="GPI INOSITOL-DEACYLASE"/>
    <property type="match status" value="1"/>
</dbReference>
<comment type="caution">
    <text evidence="4">The sequence shown here is derived from an EMBL/GenBank/DDBJ whole genome shotgun (WGS) entry which is preliminary data.</text>
</comment>
<feature type="domain" description="Nephrocystin 3-like N-terminal" evidence="3">
    <location>
        <begin position="96"/>
        <end position="272"/>
    </location>
</feature>
<feature type="transmembrane region" description="Helical" evidence="2">
    <location>
        <begin position="805"/>
        <end position="828"/>
    </location>
</feature>
<name>A0A8H7D706_9AGAR</name>
<keyword evidence="1" id="KW-0677">Repeat</keyword>
<keyword evidence="5" id="KW-1185">Reference proteome</keyword>
<evidence type="ECO:0000313" key="5">
    <source>
        <dbReference type="Proteomes" id="UP000623467"/>
    </source>
</evidence>
<dbReference type="InterPro" id="IPR027417">
    <property type="entry name" value="P-loop_NTPase"/>
</dbReference>
<keyword evidence="2" id="KW-1133">Transmembrane helix</keyword>
<keyword evidence="2" id="KW-0472">Membrane</keyword>
<dbReference type="Pfam" id="PF24883">
    <property type="entry name" value="NPHP3_N"/>
    <property type="match status" value="1"/>
</dbReference>
<gene>
    <name evidence="4" type="ORF">MSAN_01030800</name>
</gene>
<reference evidence="4" key="1">
    <citation type="submission" date="2020-05" db="EMBL/GenBank/DDBJ databases">
        <title>Mycena genomes resolve the evolution of fungal bioluminescence.</title>
        <authorList>
            <person name="Tsai I.J."/>
        </authorList>
    </citation>
    <scope>NUCLEOTIDE SEQUENCE</scope>
    <source>
        <strain evidence="4">160909Yilan</strain>
    </source>
</reference>
<keyword evidence="2" id="KW-0812">Transmembrane</keyword>
<protein>
    <submittedName>
        <fullName evidence="4">Putative nwd2 protein</fullName>
    </submittedName>
</protein>